<evidence type="ECO:0000313" key="1">
    <source>
        <dbReference type="EMBL" id="CAJ1947582.1"/>
    </source>
</evidence>
<keyword evidence="2" id="KW-1185">Reference proteome</keyword>
<protein>
    <submittedName>
        <fullName evidence="1">Uncharacterized protein</fullName>
    </submittedName>
</protein>
<reference evidence="1" key="1">
    <citation type="submission" date="2023-10" db="EMBL/GenBank/DDBJ databases">
        <authorList>
            <person name="Domelevo Entfellner J.-B."/>
        </authorList>
    </citation>
    <scope>NUCLEOTIDE SEQUENCE</scope>
</reference>
<proteinExistence type="predicted"/>
<organism evidence="1 2">
    <name type="scientific">Sphenostylis stenocarpa</name>
    <dbReference type="NCBI Taxonomy" id="92480"/>
    <lineage>
        <taxon>Eukaryota</taxon>
        <taxon>Viridiplantae</taxon>
        <taxon>Streptophyta</taxon>
        <taxon>Embryophyta</taxon>
        <taxon>Tracheophyta</taxon>
        <taxon>Spermatophyta</taxon>
        <taxon>Magnoliopsida</taxon>
        <taxon>eudicotyledons</taxon>
        <taxon>Gunneridae</taxon>
        <taxon>Pentapetalae</taxon>
        <taxon>rosids</taxon>
        <taxon>fabids</taxon>
        <taxon>Fabales</taxon>
        <taxon>Fabaceae</taxon>
        <taxon>Papilionoideae</taxon>
        <taxon>50 kb inversion clade</taxon>
        <taxon>NPAAA clade</taxon>
        <taxon>indigoferoid/millettioid clade</taxon>
        <taxon>Phaseoleae</taxon>
        <taxon>Sphenostylis</taxon>
    </lineage>
</organism>
<dbReference type="AlphaFoldDB" id="A0AA86VI69"/>
<gene>
    <name evidence="1" type="ORF">AYBTSS11_LOCUS12735</name>
</gene>
<dbReference type="EMBL" id="OY731401">
    <property type="protein sequence ID" value="CAJ1947582.1"/>
    <property type="molecule type" value="Genomic_DNA"/>
</dbReference>
<accession>A0AA86VI69</accession>
<sequence>RSARVVVMRRESDLHIEAENIVVCCSLQRGHVPPLFPGVLHTLSSLIGSSPSPWDQSQRPIYASQIRHFSHKFIQLSQVAFVLRKEISNILNLLQSPSLSVPPVTLNTWRSLTQPPCCRYHYRFRSIS</sequence>
<name>A0AA86VI69_9FABA</name>
<dbReference type="Proteomes" id="UP001189624">
    <property type="component" value="Chromosome 4"/>
</dbReference>
<feature type="non-terminal residue" evidence="1">
    <location>
        <position position="1"/>
    </location>
</feature>
<dbReference type="Gramene" id="rna-AYBTSS11_LOCUS12735">
    <property type="protein sequence ID" value="CAJ1947582.1"/>
    <property type="gene ID" value="gene-AYBTSS11_LOCUS12735"/>
</dbReference>
<evidence type="ECO:0000313" key="2">
    <source>
        <dbReference type="Proteomes" id="UP001189624"/>
    </source>
</evidence>